<evidence type="ECO:0000313" key="3">
    <source>
        <dbReference type="Proteomes" id="UP001049176"/>
    </source>
</evidence>
<reference evidence="2" key="1">
    <citation type="journal article" date="2021" name="Genome Biol. Evol.">
        <title>The assembled and annotated genome of the fairy-ring fungus Marasmius oreades.</title>
        <authorList>
            <person name="Hiltunen M."/>
            <person name="Ament-Velasquez S.L."/>
            <person name="Johannesson H."/>
        </authorList>
    </citation>
    <scope>NUCLEOTIDE SEQUENCE</scope>
    <source>
        <strain evidence="2">03SP1</strain>
    </source>
</reference>
<dbReference type="Proteomes" id="UP001049176">
    <property type="component" value="Chromosome 7"/>
</dbReference>
<dbReference type="KEGG" id="more:E1B28_011249"/>
<protein>
    <submittedName>
        <fullName evidence="2">Uncharacterized protein</fullName>
    </submittedName>
</protein>
<name>A0A9P7UPC8_9AGAR</name>
<organism evidence="2 3">
    <name type="scientific">Marasmius oreades</name>
    <name type="common">fairy-ring Marasmius</name>
    <dbReference type="NCBI Taxonomy" id="181124"/>
    <lineage>
        <taxon>Eukaryota</taxon>
        <taxon>Fungi</taxon>
        <taxon>Dikarya</taxon>
        <taxon>Basidiomycota</taxon>
        <taxon>Agaricomycotina</taxon>
        <taxon>Agaricomycetes</taxon>
        <taxon>Agaricomycetidae</taxon>
        <taxon>Agaricales</taxon>
        <taxon>Marasmiineae</taxon>
        <taxon>Marasmiaceae</taxon>
        <taxon>Marasmius</taxon>
    </lineage>
</organism>
<accession>A0A9P7UPC8</accession>
<dbReference type="RefSeq" id="XP_043006052.1">
    <property type="nucleotide sequence ID" value="XM_043156267.1"/>
</dbReference>
<evidence type="ECO:0000313" key="2">
    <source>
        <dbReference type="EMBL" id="KAG7089582.1"/>
    </source>
</evidence>
<gene>
    <name evidence="2" type="ORF">E1B28_011249</name>
</gene>
<proteinExistence type="predicted"/>
<dbReference type="OrthoDB" id="3362246at2759"/>
<sequence>MFGSLPDIYTSRRQSLQDGNNFNGPSLQHFDQQTGTSMSWTVNVPAGQSVAFLLRDTSGQTSLSAPVAVQGGTQDSCVNKSISFAPSSSGQASATGGATPPNTAAAGATPVTAPTQSRSSGSSPSKSTTAASSSSNAAAPKLAVSGVVIPALAALFGYIMA</sequence>
<dbReference type="EMBL" id="CM032187">
    <property type="protein sequence ID" value="KAG7089582.1"/>
    <property type="molecule type" value="Genomic_DNA"/>
</dbReference>
<comment type="caution">
    <text evidence="2">The sequence shown here is derived from an EMBL/GenBank/DDBJ whole genome shotgun (WGS) entry which is preliminary data.</text>
</comment>
<dbReference type="AlphaFoldDB" id="A0A9P7UPC8"/>
<feature type="region of interest" description="Disordered" evidence="1">
    <location>
        <begin position="85"/>
        <end position="137"/>
    </location>
</feature>
<keyword evidence="3" id="KW-1185">Reference proteome</keyword>
<evidence type="ECO:0000256" key="1">
    <source>
        <dbReference type="SAM" id="MobiDB-lite"/>
    </source>
</evidence>
<dbReference type="GeneID" id="66080324"/>